<accession>W4Q768</accession>
<dbReference type="RefSeq" id="WP_034748902.1">
    <property type="nucleotide sequence ID" value="NZ_BAUT01000054.1"/>
</dbReference>
<proteinExistence type="predicted"/>
<dbReference type="GO" id="GO:0003676">
    <property type="term" value="F:nucleic acid binding"/>
    <property type="evidence" value="ECO:0007669"/>
    <property type="project" value="InterPro"/>
</dbReference>
<reference evidence="2" key="1">
    <citation type="journal article" date="2014" name="Genome Announc.">
        <title>Draft Genome Sequences of Three Alkaliphilic Bacillus Strains, Bacillus wakoensis JCM 9140T, Bacillus akibai JCM 9157T, and Bacillus hemicellulosilyticus JCM 9152T.</title>
        <authorList>
            <person name="Yuki M."/>
            <person name="Oshima K."/>
            <person name="Suda W."/>
            <person name="Oshida Y."/>
            <person name="Kitamura K."/>
            <person name="Iida T."/>
            <person name="Hattori M."/>
            <person name="Ohkuma M."/>
        </authorList>
    </citation>
    <scope>NUCLEOTIDE SEQUENCE [LARGE SCALE GENOMIC DNA]</scope>
    <source>
        <strain evidence="2">JCM 9140</strain>
    </source>
</reference>
<gene>
    <name evidence="2" type="ORF">JCM9140_3680</name>
</gene>
<keyword evidence="3" id="KW-1185">Reference proteome</keyword>
<dbReference type="InterPro" id="IPR012340">
    <property type="entry name" value="NA-bd_OB-fold"/>
</dbReference>
<comment type="caution">
    <text evidence="2">The sequence shown here is derived from an EMBL/GenBank/DDBJ whole genome shotgun (WGS) entry which is preliminary data.</text>
</comment>
<dbReference type="EMBL" id="BAUT01000054">
    <property type="protein sequence ID" value="GAE27528.1"/>
    <property type="molecule type" value="Genomic_DNA"/>
</dbReference>
<feature type="domain" description="CSD" evidence="1">
    <location>
        <begin position="324"/>
        <end position="384"/>
    </location>
</feature>
<protein>
    <recommendedName>
        <fullName evidence="1">CSD domain-containing protein</fullName>
    </recommendedName>
</protein>
<dbReference type="OrthoDB" id="6723960at2"/>
<dbReference type="Gene3D" id="2.40.50.140">
    <property type="entry name" value="Nucleic acid-binding proteins"/>
    <property type="match status" value="1"/>
</dbReference>
<evidence type="ECO:0000313" key="3">
    <source>
        <dbReference type="Proteomes" id="UP000018890"/>
    </source>
</evidence>
<sequence>MVPKLPEIDDLERIAASQSPSVEGAWWITLQIVDHIVNSMSQRDTIHRAFVSDLLSDFLSRNDRLLQLKSVRPLPNDTIQQLISYCWKPAEYILAEPRTKMVKEGTMISSHKLKNPSARTMNWLAKQPGRNMREKLAGKNKLLSEKNVYSCDTKENQVTVKVLSDLKHLIEDRMDLGIQEMMYDYLESDCLRNDEMEAFLEFSAKIKQSKLADVDPIPSNQPNNVLMNDKYYSAIWRANQEMIKYKQAIEESWDFAFERYLSMVVLSIGSSLLRTQNVAIVDDVGRVIDVDGYVHLATLWNETIGQAKPIQFIATDDVSNVTVGTVKMLQKDKKFGFIHANGMDYHFRAQSLKESYLFESLQLDQRVTFVPRKESKGMGAHQVNVREVLESISLILKPKTIEIVISQQSFQSETAKYNERLRTTLVYEFSEVISKLELKRGISYSVKKTKNQKFESKWQLAAFADMQGLRETASQISKEILSEFSFRNHQATQRVYKQLTDHVTLDFTTHRPQLQTNGTKVELPYQLCSMVIPGDEGIELHQPNTRDLFDLHSDILSMKSIISTHAPKHEYKMTSFTNVLQKLQADISKLDGYLIYTVPDRIDEFSQSNIKKEFAIHFKKAYPVWRSIAAAIAWKPQANIANARTLLVIDTHEDSSNAVFLKVIENKKVGDFFFEHYAPFPHEDDEYPIHFDAFIRDYLDAYIKKHRLDLTDSQQQALIQSGIVEKAVMNKEEMIILLSNEPHAIYGKVSYDHSVYLQVYRKWLKHLSTYLIKLKDEELGRSKVDHVLFLGDHLHDEKQLTSHIMKVFPVKTVKLVSTEEALKGASEINEQLKNHLPTWYEFLPNLSLEVIKDGHYDQLSLIKDTSIENVMGEVKQFEVKETLTLEKGHDDYKFPLLKGVSGKNNIEFQAMIKDKSFPLQEDVHVKLSINYRYGYENSYELVITPVEISNAPFAEIVAEWLEEGNYVDSEEMYPTFPEKKFDEQELLGEIDIMNNFIGRMYKIIESKLVKQTAQINDLEYMEGQFFKNIHRVRKLVSSDSPIIAKFVNALYHHPIVKFLANVDNFIPEHLQTPANEQTIKKLKNVVLQFLCSFGPHVIPSLYTFVIEHYKESDPVKKARVYGALLTLNGNKNEIVEKVVNEINRDKQPTIRSLSIPLWKDKDMIETLFERHPEFITKIINEITFTFKKIEKQKFMNPVLFRDYCEVLLAILRLRRNDYFYSLKTGSKESNKLAKYIRKIDALFHKQGTTFKSRIRFDLKKHEALNNMSDLAFVLNTYLTGDKGVNLIQVAEVEDTED</sequence>
<dbReference type="Proteomes" id="UP000018890">
    <property type="component" value="Unassembled WGS sequence"/>
</dbReference>
<name>W4Q768_9BACI</name>
<dbReference type="STRING" id="1236970.JCM9140_3680"/>
<evidence type="ECO:0000313" key="2">
    <source>
        <dbReference type="EMBL" id="GAE27528.1"/>
    </source>
</evidence>
<evidence type="ECO:0000259" key="1">
    <source>
        <dbReference type="Pfam" id="PF00313"/>
    </source>
</evidence>
<dbReference type="Pfam" id="PF00313">
    <property type="entry name" value="CSD"/>
    <property type="match status" value="1"/>
</dbReference>
<dbReference type="InterPro" id="IPR002059">
    <property type="entry name" value="CSP_DNA-bd"/>
</dbReference>
<dbReference type="SUPFAM" id="SSF50249">
    <property type="entry name" value="Nucleic acid-binding proteins"/>
    <property type="match status" value="1"/>
</dbReference>
<organism evidence="2 3">
    <name type="scientific">Halalkalibacter wakoensis JCM 9140</name>
    <dbReference type="NCBI Taxonomy" id="1236970"/>
    <lineage>
        <taxon>Bacteria</taxon>
        <taxon>Bacillati</taxon>
        <taxon>Bacillota</taxon>
        <taxon>Bacilli</taxon>
        <taxon>Bacillales</taxon>
        <taxon>Bacillaceae</taxon>
        <taxon>Halalkalibacter</taxon>
    </lineage>
</organism>